<dbReference type="RefSeq" id="WP_179922740.1">
    <property type="nucleotide sequence ID" value="NZ_CP058909.1"/>
</dbReference>
<feature type="region of interest" description="Disordered" evidence="1">
    <location>
        <begin position="432"/>
        <end position="456"/>
    </location>
</feature>
<proteinExistence type="predicted"/>
<dbReference type="EMBL" id="CP058909">
    <property type="protein sequence ID" value="QLH82272.1"/>
    <property type="molecule type" value="Genomic_DNA"/>
</dbReference>
<protein>
    <submittedName>
        <fullName evidence="2">Acyl-CoA/acyl-ACP dehydrogenase</fullName>
    </submittedName>
</protein>
<dbReference type="AlphaFoldDB" id="A0A7D5TSX4"/>
<evidence type="ECO:0000313" key="3">
    <source>
        <dbReference type="Proteomes" id="UP000509346"/>
    </source>
</evidence>
<reference evidence="2 3" key="1">
    <citation type="submission" date="2020-07" db="EMBL/GenBank/DDBJ databases">
        <title>Halosimplex litoreum sp. nov. and Halosimplex rubrum sp. nov., isolated from different salt environments.</title>
        <authorList>
            <person name="Cui H."/>
        </authorList>
    </citation>
    <scope>NUCLEOTIDE SEQUENCE [LARGE SCALE GENOMIC DNA]</scope>
    <source>
        <strain evidence="2 3">R2</strain>
    </source>
</reference>
<evidence type="ECO:0000256" key="1">
    <source>
        <dbReference type="SAM" id="MobiDB-lite"/>
    </source>
</evidence>
<organism evidence="2 3">
    <name type="scientific">Halosimplex pelagicum</name>
    <dbReference type="NCBI Taxonomy" id="869886"/>
    <lineage>
        <taxon>Archaea</taxon>
        <taxon>Methanobacteriati</taxon>
        <taxon>Methanobacteriota</taxon>
        <taxon>Stenosarchaea group</taxon>
        <taxon>Halobacteria</taxon>
        <taxon>Halobacteriales</taxon>
        <taxon>Haloarculaceae</taxon>
        <taxon>Halosimplex</taxon>
    </lineage>
</organism>
<evidence type="ECO:0000313" key="2">
    <source>
        <dbReference type="EMBL" id="QLH82272.1"/>
    </source>
</evidence>
<accession>A0A7D5TSX4</accession>
<keyword evidence="3" id="KW-1185">Reference proteome</keyword>
<dbReference type="Proteomes" id="UP000509346">
    <property type="component" value="Chromosome"/>
</dbReference>
<gene>
    <name evidence="2" type="ORF">HZS54_11905</name>
</gene>
<dbReference type="KEGG" id="hpel:HZS54_11905"/>
<feature type="region of interest" description="Disordered" evidence="1">
    <location>
        <begin position="1"/>
        <end position="44"/>
    </location>
</feature>
<name>A0A7D5TSX4_9EURY</name>
<dbReference type="GeneID" id="56083304"/>
<sequence>MGKTVFPVEDLSLKPTPKSSECPLVEEGTAERSNPEEALPEEPPELILPPEYQGLDVVVIGPKYGDIVVKLTDDDGSMVERFAYRVIDEEQNKVAAKTDTREIPPEIKAALLKTGWFCTDWGENYTATGADYLASLGAACKELAERKDFEESSNSPFEDDELYGSSLLLPESYQPDKIADITYRTLMAVYYSKLLRNGACHDSLREEIEHRIAADDMTGPTEAINQIIRERHDQEGQPDVQESQIIKLGSSEEGERDPGQQVMASLTRNTVSNDVPNTCINYLPEFGPETDGHNYWDTGRATVPYYHLPYHQIDDRYMVNTEVVERDGDEILQVGVVTGAFGFYEEFRQVQENEYITSNAGDRLPAIYCAAVVRARGGEIRNLPTLDEASIEGVYLAIAEVAVKIFKNDSNLHNETLRKLDDVTSTIRAQAMGKASETETVDQEDLPTGATGDGQHTVFSQEQFNDGLVGRLPDSMEKIGDAIEDEIY</sequence>